<dbReference type="GO" id="GO:0032040">
    <property type="term" value="C:small-subunit processome"/>
    <property type="evidence" value="ECO:0007669"/>
    <property type="project" value="TreeGrafter"/>
</dbReference>
<organism evidence="3 4">
    <name type="scientific">Thalictrum thalictroides</name>
    <name type="common">Rue-anemone</name>
    <name type="synonym">Anemone thalictroides</name>
    <dbReference type="NCBI Taxonomy" id="46969"/>
    <lineage>
        <taxon>Eukaryota</taxon>
        <taxon>Viridiplantae</taxon>
        <taxon>Streptophyta</taxon>
        <taxon>Embryophyta</taxon>
        <taxon>Tracheophyta</taxon>
        <taxon>Spermatophyta</taxon>
        <taxon>Magnoliopsida</taxon>
        <taxon>Ranunculales</taxon>
        <taxon>Ranunculaceae</taxon>
        <taxon>Thalictroideae</taxon>
        <taxon>Thalictrum</taxon>
    </lineage>
</organism>
<feature type="compositionally biased region" description="Polar residues" evidence="1">
    <location>
        <begin position="134"/>
        <end position="151"/>
    </location>
</feature>
<name>A0A7J6UXN9_THATH</name>
<dbReference type="PANTHER" id="PTHR12933">
    <property type="entry name" value="ORF PROTEIN-RELATED"/>
    <property type="match status" value="1"/>
</dbReference>
<dbReference type="Proteomes" id="UP000554482">
    <property type="component" value="Unassembled WGS sequence"/>
</dbReference>
<evidence type="ECO:0000259" key="2">
    <source>
        <dbReference type="Pfam" id="PF22916"/>
    </source>
</evidence>
<accession>A0A7J6UXN9</accession>
<evidence type="ECO:0000313" key="4">
    <source>
        <dbReference type="Proteomes" id="UP000554482"/>
    </source>
</evidence>
<gene>
    <name evidence="3" type="ORF">FRX31_033156</name>
</gene>
<reference evidence="3 4" key="1">
    <citation type="submission" date="2020-06" db="EMBL/GenBank/DDBJ databases">
        <title>Transcriptomic and genomic resources for Thalictrum thalictroides and T. hernandezii: Facilitating candidate gene discovery in an emerging model plant lineage.</title>
        <authorList>
            <person name="Arias T."/>
            <person name="Riano-Pachon D.M."/>
            <person name="Di Stilio V.S."/>
        </authorList>
    </citation>
    <scope>NUCLEOTIDE SEQUENCE [LARGE SCALE GENOMIC DNA]</scope>
    <source>
        <strain evidence="4">cv. WT478/WT964</strain>
        <tissue evidence="3">Leaves</tissue>
    </source>
</reference>
<evidence type="ECO:0000313" key="3">
    <source>
        <dbReference type="EMBL" id="KAF5177251.1"/>
    </source>
</evidence>
<sequence length="391" mass="44281">MASKQKGGLKRHKIPEKKVDASNRSKKKNRTTQAKVARSPSPSISGNSSEEALPSRNVAPEPAMVYKEPSMYDSLLMTLGSGNDTFANVYRRRQREEEGRSDTEDEDDGSESPSVSGDEDDDSEEGPDNESGWDPSTGTDLQEPTQATMLQSDDAESEHEDEPFDTDQEDGVDDNGQSRRSVDISLLSISSFNIHLGHVFKQAEADELAKQKQKFKWEVPAVDIPMSKWVGTGDCFFKENNESSDYGLKLKLYKHWLDLYNSSGGNDFHSSRQRQFFSLCNSYRDILHCNKRPFYLKGLGEDSSIMDGYIMHALNHVFKTRDLVTKNEAKLVKLRENNKEESLNGEEFLDHGYTRPKNHDTELGDEEYDMDGKRGSRIVQFHIVFNLLVLV</sequence>
<dbReference type="AlphaFoldDB" id="A0A7J6UXN9"/>
<dbReference type="GO" id="GO:0000462">
    <property type="term" value="P:maturation of SSU-rRNA from tricistronic rRNA transcript (SSU-rRNA, 5.8S rRNA, LSU-rRNA)"/>
    <property type="evidence" value="ECO:0007669"/>
    <property type="project" value="TreeGrafter"/>
</dbReference>
<feature type="compositionally biased region" description="Low complexity" evidence="1">
    <location>
        <begin position="39"/>
        <end position="49"/>
    </location>
</feature>
<proteinExistence type="predicted"/>
<dbReference type="GO" id="GO:0034511">
    <property type="term" value="F:U3 snoRNA binding"/>
    <property type="evidence" value="ECO:0007669"/>
    <property type="project" value="InterPro"/>
</dbReference>
<dbReference type="PANTHER" id="PTHR12933:SF0">
    <property type="entry name" value="U3 SMALL NUCLEOLAR RNA-ASSOCIATED PROTEIN 25 HOMOLOG"/>
    <property type="match status" value="1"/>
</dbReference>
<evidence type="ECO:0000256" key="1">
    <source>
        <dbReference type="SAM" id="MobiDB-lite"/>
    </source>
</evidence>
<dbReference type="EMBL" id="JABWDY010041655">
    <property type="protein sequence ID" value="KAF5177251.1"/>
    <property type="molecule type" value="Genomic_DNA"/>
</dbReference>
<comment type="caution">
    <text evidence="3">The sequence shown here is derived from an EMBL/GenBank/DDBJ whole genome shotgun (WGS) entry which is preliminary data.</text>
</comment>
<feature type="compositionally biased region" description="Acidic residues" evidence="1">
    <location>
        <begin position="117"/>
        <end position="128"/>
    </location>
</feature>
<dbReference type="OrthoDB" id="1734314at2759"/>
<dbReference type="GO" id="GO:0019843">
    <property type="term" value="F:rRNA binding"/>
    <property type="evidence" value="ECO:0007669"/>
    <property type="project" value="TreeGrafter"/>
</dbReference>
<feature type="region of interest" description="Disordered" evidence="1">
    <location>
        <begin position="1"/>
        <end position="61"/>
    </location>
</feature>
<protein>
    <submittedName>
        <fullName evidence="3">U3 small nucleolar rna-associated protein</fullName>
    </submittedName>
</protein>
<keyword evidence="4" id="KW-1185">Reference proteome</keyword>
<feature type="region of interest" description="Disordered" evidence="1">
    <location>
        <begin position="76"/>
        <end position="178"/>
    </location>
</feature>
<feature type="compositionally biased region" description="Acidic residues" evidence="1">
    <location>
        <begin position="153"/>
        <end position="173"/>
    </location>
</feature>
<dbReference type="Pfam" id="PF22916">
    <property type="entry name" value="UTP25_NTPase-like"/>
    <property type="match status" value="1"/>
</dbReference>
<feature type="domain" description="UTP25 NTP hydrolase-like" evidence="2">
    <location>
        <begin position="283"/>
        <end position="357"/>
    </location>
</feature>
<dbReference type="InterPro" id="IPR053940">
    <property type="entry name" value="UTP25_NTPase-like"/>
</dbReference>
<dbReference type="InterPro" id="IPR010678">
    <property type="entry name" value="UTP25"/>
</dbReference>